<reference evidence="1 2" key="1">
    <citation type="submission" date="2018-04" db="EMBL/GenBank/DDBJ databases">
        <title>Flavobacterium sp. nov., isolated from glacier ice.</title>
        <authorList>
            <person name="Liu Q."/>
            <person name="Xin Y.-H."/>
        </authorList>
    </citation>
    <scope>NUCLEOTIDE SEQUENCE [LARGE SCALE GENOMIC DNA]</scope>
    <source>
        <strain evidence="1 2">RB1R5</strain>
    </source>
</reference>
<sequence length="144" mass="16548">MKIMSLLFLTLFLAKGCDSEKKQDLATAKIEYVANTRGYYKKITIQNQTVSISKVRKGNEIPTPKKISDKDWKELIVYFQEIELEEIPNLKAPTEKRFYDGAAIANLKINYKEKSYESASFDHGNPPVEIEKLVTKINSLIKEE</sequence>
<dbReference type="Proteomes" id="UP000245449">
    <property type="component" value="Unassembled WGS sequence"/>
</dbReference>
<name>A0A2U1JL41_9FLAO</name>
<dbReference type="AlphaFoldDB" id="A0A2U1JL41"/>
<evidence type="ECO:0000313" key="1">
    <source>
        <dbReference type="EMBL" id="PWA05699.1"/>
    </source>
</evidence>
<evidence type="ECO:0000313" key="2">
    <source>
        <dbReference type="Proteomes" id="UP000245449"/>
    </source>
</evidence>
<organism evidence="1 2">
    <name type="scientific">Flavobacterium psychrotolerans</name>
    <dbReference type="NCBI Taxonomy" id="2169410"/>
    <lineage>
        <taxon>Bacteria</taxon>
        <taxon>Pseudomonadati</taxon>
        <taxon>Bacteroidota</taxon>
        <taxon>Flavobacteriia</taxon>
        <taxon>Flavobacteriales</taxon>
        <taxon>Flavobacteriaceae</taxon>
        <taxon>Flavobacterium</taxon>
    </lineage>
</organism>
<proteinExistence type="predicted"/>
<dbReference type="EMBL" id="QCZI01000006">
    <property type="protein sequence ID" value="PWA05699.1"/>
    <property type="molecule type" value="Genomic_DNA"/>
</dbReference>
<protein>
    <submittedName>
        <fullName evidence="1">Uncharacterized protein</fullName>
    </submittedName>
</protein>
<accession>A0A2U1JL41</accession>
<gene>
    <name evidence="1" type="ORF">DB895_06115</name>
</gene>
<comment type="caution">
    <text evidence="1">The sequence shown here is derived from an EMBL/GenBank/DDBJ whole genome shotgun (WGS) entry which is preliminary data.</text>
</comment>
<dbReference type="OrthoDB" id="1446480at2"/>
<keyword evidence="2" id="KW-1185">Reference proteome</keyword>